<comment type="caution">
    <text evidence="4">The sequence shown here is derived from an EMBL/GenBank/DDBJ whole genome shotgun (WGS) entry which is preliminary data.</text>
</comment>
<gene>
    <name evidence="4" type="ORF">DY000_02023849</name>
</gene>
<accession>A0ABQ7ELK2</accession>
<name>A0ABQ7ELK2_BRACR</name>
<evidence type="ECO:0000256" key="1">
    <source>
        <dbReference type="ARBA" id="ARBA00004123"/>
    </source>
</evidence>
<keyword evidence="2" id="KW-0539">Nucleus</keyword>
<proteinExistence type="predicted"/>
<protein>
    <submittedName>
        <fullName evidence="4">Uncharacterized protein</fullName>
    </submittedName>
</protein>
<evidence type="ECO:0000256" key="3">
    <source>
        <dbReference type="SAM" id="MobiDB-lite"/>
    </source>
</evidence>
<dbReference type="EMBL" id="QGKV02000299">
    <property type="protein sequence ID" value="KAF3598068.1"/>
    <property type="molecule type" value="Genomic_DNA"/>
</dbReference>
<evidence type="ECO:0000313" key="5">
    <source>
        <dbReference type="Proteomes" id="UP000266723"/>
    </source>
</evidence>
<evidence type="ECO:0000256" key="2">
    <source>
        <dbReference type="ARBA" id="ARBA00023242"/>
    </source>
</evidence>
<dbReference type="PROSITE" id="PS00354">
    <property type="entry name" value="HMGI_Y"/>
    <property type="match status" value="1"/>
</dbReference>
<feature type="region of interest" description="Disordered" evidence="3">
    <location>
        <begin position="381"/>
        <end position="402"/>
    </location>
</feature>
<keyword evidence="5" id="KW-1185">Reference proteome</keyword>
<dbReference type="Proteomes" id="UP000266723">
    <property type="component" value="Unassembled WGS sequence"/>
</dbReference>
<organism evidence="4 5">
    <name type="scientific">Brassica cretica</name>
    <name type="common">Mustard</name>
    <dbReference type="NCBI Taxonomy" id="69181"/>
    <lineage>
        <taxon>Eukaryota</taxon>
        <taxon>Viridiplantae</taxon>
        <taxon>Streptophyta</taxon>
        <taxon>Embryophyta</taxon>
        <taxon>Tracheophyta</taxon>
        <taxon>Spermatophyta</taxon>
        <taxon>Magnoliopsida</taxon>
        <taxon>eudicotyledons</taxon>
        <taxon>Gunneridae</taxon>
        <taxon>Pentapetalae</taxon>
        <taxon>rosids</taxon>
        <taxon>malvids</taxon>
        <taxon>Brassicales</taxon>
        <taxon>Brassicaceae</taxon>
        <taxon>Brassiceae</taxon>
        <taxon>Brassica</taxon>
    </lineage>
</organism>
<comment type="subcellular location">
    <subcellularLocation>
        <location evidence="1">Nucleus</location>
    </subcellularLocation>
</comment>
<sequence length="560" mass="63653">MTSSDDLQFPLDTNFFLFLDPPENFNALTACPENPSLLASEGVHNEIVESISVSAATNDIYHSTLIENRPTDQETLTTNSSFCPEMVPQHQSFHHQDDYSRSFNAVENFPGMVQPPCTFRNGQRETNDVHPSTLIENPHTDQETLTRNSSFVPEMILQHQSFHYQDHYSRSFNAVEKFPGMPPCTFQSGQRESGYSENCLLTSTNKVMTTEFQSTDVQHGFVNQSYQQPSLSQTIPNFSNEPYVSTLKMGSNAQQVGRTNAPTNHNPMFQDHRIHPSLFQEERYDDDLLFAKLKHRHENDQMHRPEPSNVPKPPYVGARLSNQHQIPCASSRNIIPNPENRTPMISYTHTPKTSESYSPFAQTYQSDPYAFNFQTPSSLQTTYTRRPRGRPRKNLISIPSVPTTQTPLASLRHYGTQDKGKEHITAIPSTNPTLYNQYRNSHTNIMTPQSGVLRQRSCNDQLENESSSAKTRRTMGTFQEKSIADSSTYYFWQNENTRSGAGYAAKHHHDKRSIQNAAYDPLYAAYGMPLDPHLRSIQNAAYDPLYAAYGMPLDPHLRAI</sequence>
<reference evidence="4 5" key="1">
    <citation type="journal article" date="2020" name="BMC Genomics">
        <title>Intraspecific diversification of the crop wild relative Brassica cretica Lam. using demographic model selection.</title>
        <authorList>
            <person name="Kioukis A."/>
            <person name="Michalopoulou V.A."/>
            <person name="Briers L."/>
            <person name="Pirintsos S."/>
            <person name="Studholme D.J."/>
            <person name="Pavlidis P."/>
            <person name="Sarris P.F."/>
        </authorList>
    </citation>
    <scope>NUCLEOTIDE SEQUENCE [LARGE SCALE GENOMIC DNA]</scope>
    <source>
        <strain evidence="5">cv. PFS-1207/04</strain>
    </source>
</reference>
<dbReference type="InterPro" id="IPR000637">
    <property type="entry name" value="HMGI/Y_DNA-bd_CS"/>
</dbReference>
<evidence type="ECO:0000313" key="4">
    <source>
        <dbReference type="EMBL" id="KAF3598068.1"/>
    </source>
</evidence>